<dbReference type="InterPro" id="IPR009057">
    <property type="entry name" value="Homeodomain-like_sf"/>
</dbReference>
<proteinExistence type="predicted"/>
<dbReference type="Pfam" id="PF12833">
    <property type="entry name" value="HTH_18"/>
    <property type="match status" value="1"/>
</dbReference>
<organism evidence="5 6">
    <name type="scientific">Echinicola soli</name>
    <dbReference type="NCBI Taxonomy" id="2591634"/>
    <lineage>
        <taxon>Bacteria</taxon>
        <taxon>Pseudomonadati</taxon>
        <taxon>Bacteroidota</taxon>
        <taxon>Cytophagia</taxon>
        <taxon>Cytophagales</taxon>
        <taxon>Cyclobacteriaceae</taxon>
        <taxon>Echinicola</taxon>
    </lineage>
</organism>
<protein>
    <submittedName>
        <fullName evidence="5">Helix-turn-helix transcriptional regulator</fullName>
    </submittedName>
</protein>
<evidence type="ECO:0000259" key="4">
    <source>
        <dbReference type="PROSITE" id="PS01124"/>
    </source>
</evidence>
<evidence type="ECO:0000256" key="1">
    <source>
        <dbReference type="ARBA" id="ARBA00023015"/>
    </source>
</evidence>
<dbReference type="GO" id="GO:0003700">
    <property type="term" value="F:DNA-binding transcription factor activity"/>
    <property type="evidence" value="ECO:0007669"/>
    <property type="project" value="InterPro"/>
</dbReference>
<gene>
    <name evidence="5" type="ORF">FKX85_19955</name>
</gene>
<name>A0A514CMY1_9BACT</name>
<dbReference type="PANTHER" id="PTHR47893">
    <property type="entry name" value="REGULATORY PROTEIN PCHR"/>
    <property type="match status" value="1"/>
</dbReference>
<dbReference type="RefSeq" id="WP_141616394.1">
    <property type="nucleotide sequence ID" value="NZ_CP041253.1"/>
</dbReference>
<dbReference type="GO" id="GO:0043565">
    <property type="term" value="F:sequence-specific DNA binding"/>
    <property type="evidence" value="ECO:0007669"/>
    <property type="project" value="InterPro"/>
</dbReference>
<dbReference type="InterPro" id="IPR020449">
    <property type="entry name" value="Tscrpt_reg_AraC-type_HTH"/>
</dbReference>
<keyword evidence="6" id="KW-1185">Reference proteome</keyword>
<keyword evidence="1" id="KW-0805">Transcription regulation</keyword>
<evidence type="ECO:0000313" key="5">
    <source>
        <dbReference type="EMBL" id="QDH81179.1"/>
    </source>
</evidence>
<dbReference type="OrthoDB" id="643086at2"/>
<keyword evidence="3" id="KW-0804">Transcription</keyword>
<dbReference type="Proteomes" id="UP000316614">
    <property type="component" value="Chromosome"/>
</dbReference>
<dbReference type="PROSITE" id="PS01124">
    <property type="entry name" value="HTH_ARAC_FAMILY_2"/>
    <property type="match status" value="1"/>
</dbReference>
<accession>A0A514CMY1</accession>
<dbReference type="AlphaFoldDB" id="A0A514CMY1"/>
<dbReference type="SUPFAM" id="SSF46689">
    <property type="entry name" value="Homeodomain-like"/>
    <property type="match status" value="1"/>
</dbReference>
<dbReference type="PRINTS" id="PR00032">
    <property type="entry name" value="HTHARAC"/>
</dbReference>
<keyword evidence="2" id="KW-0238">DNA-binding</keyword>
<evidence type="ECO:0000256" key="2">
    <source>
        <dbReference type="ARBA" id="ARBA00023125"/>
    </source>
</evidence>
<dbReference type="KEGG" id="echi:FKX85_19955"/>
<evidence type="ECO:0000313" key="6">
    <source>
        <dbReference type="Proteomes" id="UP000316614"/>
    </source>
</evidence>
<evidence type="ECO:0000256" key="3">
    <source>
        <dbReference type="ARBA" id="ARBA00023163"/>
    </source>
</evidence>
<sequence>MRISNSNTSKKSPDYYFYKERDYHNLSGSSLHAFQFHTKEALHLRVDYEKPLYKLVLCLSGYSETHQKKHLYSFKSGRALFYKANREAYFSNLRKGERFNLVHLHFSENLVEELNQIYSGLFKEQAIDLPLSAQNLELLNGISRYEQGNSPLSSLHMEKMMLEQLHSFCDLFGRSKYWTGYDGQERDKIHQVKYILDNSNTYLTTASLAKEVGINTFKLKKFFKNETGKTLFEYQSDHHLRKAHALLLETNEPIADISLRCGYQSPGSFSNAFKRKFGLRPLEVRKYRLDKS</sequence>
<dbReference type="InterPro" id="IPR053142">
    <property type="entry name" value="PchR_regulatory_protein"/>
</dbReference>
<feature type="domain" description="HTH araC/xylS-type" evidence="4">
    <location>
        <begin position="189"/>
        <end position="287"/>
    </location>
</feature>
<dbReference type="Gene3D" id="1.10.10.60">
    <property type="entry name" value="Homeodomain-like"/>
    <property type="match status" value="2"/>
</dbReference>
<dbReference type="InterPro" id="IPR018060">
    <property type="entry name" value="HTH_AraC"/>
</dbReference>
<dbReference type="PANTHER" id="PTHR47893:SF1">
    <property type="entry name" value="REGULATORY PROTEIN PCHR"/>
    <property type="match status" value="1"/>
</dbReference>
<dbReference type="SMART" id="SM00342">
    <property type="entry name" value="HTH_ARAC"/>
    <property type="match status" value="1"/>
</dbReference>
<dbReference type="EMBL" id="CP041253">
    <property type="protein sequence ID" value="QDH81179.1"/>
    <property type="molecule type" value="Genomic_DNA"/>
</dbReference>
<reference evidence="5 6" key="1">
    <citation type="submission" date="2019-06" db="EMBL/GenBank/DDBJ databases">
        <title>Echinicola alkalisoli sp. nov. isolated from saline soil.</title>
        <authorList>
            <person name="Sun J.-Q."/>
            <person name="Xu L."/>
        </authorList>
    </citation>
    <scope>NUCLEOTIDE SEQUENCE [LARGE SCALE GENOMIC DNA]</scope>
    <source>
        <strain evidence="5 6">LN3S3</strain>
    </source>
</reference>